<evidence type="ECO:0000256" key="5">
    <source>
        <dbReference type="ARBA" id="ARBA00023242"/>
    </source>
</evidence>
<dbReference type="PANTHER" id="PTHR11211:SF40">
    <property type="entry name" value="MIRROR, ISOFORM C"/>
    <property type="match status" value="1"/>
</dbReference>
<keyword evidence="9" id="KW-1185">Reference proteome</keyword>
<feature type="region of interest" description="Disordered" evidence="7">
    <location>
        <begin position="271"/>
        <end position="305"/>
    </location>
</feature>
<evidence type="ECO:0000256" key="7">
    <source>
        <dbReference type="SAM" id="MobiDB-lite"/>
    </source>
</evidence>
<accession>A0AA85GES5</accession>
<feature type="DNA-binding region" description="Homeobox" evidence="6">
    <location>
        <begin position="194"/>
        <end position="248"/>
    </location>
</feature>
<evidence type="ECO:0000256" key="2">
    <source>
        <dbReference type="ARBA" id="ARBA00008446"/>
    </source>
</evidence>
<protein>
    <recommendedName>
        <fullName evidence="8">Homeobox domain-containing protein</fullName>
    </recommendedName>
</protein>
<dbReference type="SUPFAM" id="SSF46689">
    <property type="entry name" value="Homeodomain-like"/>
    <property type="match status" value="1"/>
</dbReference>
<feature type="compositionally biased region" description="Low complexity" evidence="7">
    <location>
        <begin position="271"/>
        <end position="300"/>
    </location>
</feature>
<dbReference type="GO" id="GO:0030182">
    <property type="term" value="P:neuron differentiation"/>
    <property type="evidence" value="ECO:0007669"/>
    <property type="project" value="TreeGrafter"/>
</dbReference>
<dbReference type="Proteomes" id="UP000050792">
    <property type="component" value="Unassembled WGS sequence"/>
</dbReference>
<keyword evidence="4 6" id="KW-0371">Homeobox</keyword>
<comment type="similarity">
    <text evidence="2">Belongs to the TALE/IRO homeobox family.</text>
</comment>
<evidence type="ECO:0000313" key="10">
    <source>
        <dbReference type="WBParaSite" id="SRDH1_92650.1"/>
    </source>
</evidence>
<organism evidence="9 10">
    <name type="scientific">Schistosoma rodhaini</name>
    <dbReference type="NCBI Taxonomy" id="6188"/>
    <lineage>
        <taxon>Eukaryota</taxon>
        <taxon>Metazoa</taxon>
        <taxon>Spiralia</taxon>
        <taxon>Lophotrochozoa</taxon>
        <taxon>Platyhelminthes</taxon>
        <taxon>Trematoda</taxon>
        <taxon>Digenea</taxon>
        <taxon>Strigeidida</taxon>
        <taxon>Schistosomatoidea</taxon>
        <taxon>Schistosomatidae</taxon>
        <taxon>Schistosoma</taxon>
    </lineage>
</organism>
<name>A0AA85GES5_9TREM</name>
<dbReference type="Pfam" id="PF05920">
    <property type="entry name" value="Homeobox_KN"/>
    <property type="match status" value="1"/>
</dbReference>
<feature type="region of interest" description="Disordered" evidence="7">
    <location>
        <begin position="352"/>
        <end position="410"/>
    </location>
</feature>
<dbReference type="PROSITE" id="PS00027">
    <property type="entry name" value="HOMEOBOX_1"/>
    <property type="match status" value="1"/>
</dbReference>
<dbReference type="GO" id="GO:0000978">
    <property type="term" value="F:RNA polymerase II cis-regulatory region sequence-specific DNA binding"/>
    <property type="evidence" value="ECO:0007669"/>
    <property type="project" value="TreeGrafter"/>
</dbReference>
<evidence type="ECO:0000256" key="1">
    <source>
        <dbReference type="ARBA" id="ARBA00004123"/>
    </source>
</evidence>
<dbReference type="GO" id="GO:0005634">
    <property type="term" value="C:nucleus"/>
    <property type="evidence" value="ECO:0007669"/>
    <property type="project" value="UniProtKB-SubCell"/>
</dbReference>
<dbReference type="GO" id="GO:0000981">
    <property type="term" value="F:DNA-binding transcription factor activity, RNA polymerase II-specific"/>
    <property type="evidence" value="ECO:0007669"/>
    <property type="project" value="InterPro"/>
</dbReference>
<dbReference type="InterPro" id="IPR008422">
    <property type="entry name" value="KN_HD"/>
</dbReference>
<reference evidence="10" key="2">
    <citation type="submission" date="2023-11" db="UniProtKB">
        <authorList>
            <consortium name="WormBaseParasite"/>
        </authorList>
    </citation>
    <scope>IDENTIFICATION</scope>
</reference>
<feature type="compositionally biased region" description="Acidic residues" evidence="7">
    <location>
        <begin position="385"/>
        <end position="394"/>
    </location>
</feature>
<keyword evidence="3 6" id="KW-0238">DNA-binding</keyword>
<evidence type="ECO:0000259" key="8">
    <source>
        <dbReference type="PROSITE" id="PS50071"/>
    </source>
</evidence>
<dbReference type="PROSITE" id="PS50071">
    <property type="entry name" value="HOMEOBOX_2"/>
    <property type="match status" value="1"/>
</dbReference>
<evidence type="ECO:0000256" key="6">
    <source>
        <dbReference type="PROSITE-ProRule" id="PRU00108"/>
    </source>
</evidence>
<dbReference type="InterPro" id="IPR017970">
    <property type="entry name" value="Homeobox_CS"/>
</dbReference>
<dbReference type="InterPro" id="IPR009057">
    <property type="entry name" value="Homeodomain-like_sf"/>
</dbReference>
<dbReference type="SMART" id="SM00389">
    <property type="entry name" value="HOX"/>
    <property type="match status" value="1"/>
</dbReference>
<dbReference type="CDD" id="cd00086">
    <property type="entry name" value="homeodomain"/>
    <property type="match status" value="1"/>
</dbReference>
<feature type="domain" description="Homeobox" evidence="8">
    <location>
        <begin position="192"/>
        <end position="247"/>
    </location>
</feature>
<sequence length="532" mass="62147">MFEQPFTNCLQQLIHMLNRYYLTSKSNNSSSSSSSKMLATNDVIKSQYDTLLDKQSMNSWLPLPHPCVFTSNWSSFHQFDLIKNYPLSCLYSKHIYESNSTLKESCLDIHKLGSMTKESTLNNDHDIEVKKVCETDLNMVEDENITNEYPNKEYEILPKEKKPILSIHKSTTPPLPPPPPPHHHHPLSMKKFTIRETTNLLKSWLNNHRYNPYPTKNEKIKLSLITHLSLTQISTWFANARRRLKKENQMTWIPKIRHHRIITTNSIHLNSHYTTNTNNTTDTTDNHNNSISGSGSNNNNTDQLPKVTSNLRSTIMTDYSIHPVNNNHHHHLKSLNSQLIFKYFLNKNTQQQGEQVQVEEGEERRQQQQSGEQEEEEGRRQQKEDQEEEEEEEEERRRQHQQQQERRQEEQQCFQIQDKLAEYSNILLNDINLSKIKSIIDKNTIENNNNDLWNHDDNTKLIHMNPLIYQKNIDQYRLYCKSLESSELSSSSSSSSVESTTTTINSSIVIDPQRNPLNNPSKIWSVADVIDV</sequence>
<reference evidence="9" key="1">
    <citation type="submission" date="2022-06" db="EMBL/GenBank/DDBJ databases">
        <authorList>
            <person name="Berger JAMES D."/>
            <person name="Berger JAMES D."/>
        </authorList>
    </citation>
    <scope>NUCLEOTIDE SEQUENCE [LARGE SCALE GENOMIC DNA]</scope>
</reference>
<proteinExistence type="inferred from homology"/>
<dbReference type="InterPro" id="IPR001356">
    <property type="entry name" value="HD"/>
</dbReference>
<evidence type="ECO:0000256" key="3">
    <source>
        <dbReference type="ARBA" id="ARBA00023125"/>
    </source>
</evidence>
<evidence type="ECO:0000256" key="4">
    <source>
        <dbReference type="ARBA" id="ARBA00023155"/>
    </source>
</evidence>
<keyword evidence="5 6" id="KW-0539">Nucleus</keyword>
<dbReference type="AlphaFoldDB" id="A0AA85GES5"/>
<evidence type="ECO:0000313" key="9">
    <source>
        <dbReference type="Proteomes" id="UP000050792"/>
    </source>
</evidence>
<dbReference type="WBParaSite" id="SRDH1_92650.1">
    <property type="protein sequence ID" value="SRDH1_92650.1"/>
    <property type="gene ID" value="SRDH1_92650"/>
</dbReference>
<dbReference type="Gene3D" id="1.10.10.60">
    <property type="entry name" value="Homeodomain-like"/>
    <property type="match status" value="1"/>
</dbReference>
<dbReference type="PANTHER" id="PTHR11211">
    <property type="entry name" value="IROQUOIS-CLASS HOMEODOMAIN PROTEIN IRX"/>
    <property type="match status" value="1"/>
</dbReference>
<comment type="subcellular location">
    <subcellularLocation>
        <location evidence="1 6">Nucleus</location>
    </subcellularLocation>
</comment>
<dbReference type="GO" id="GO:0048468">
    <property type="term" value="P:cell development"/>
    <property type="evidence" value="ECO:0007669"/>
    <property type="project" value="TreeGrafter"/>
</dbReference>